<feature type="domain" description="Catalase core" evidence="12">
    <location>
        <begin position="26"/>
        <end position="415"/>
    </location>
</feature>
<dbReference type="GO" id="GO:0004096">
    <property type="term" value="F:catalase activity"/>
    <property type="evidence" value="ECO:0007669"/>
    <property type="project" value="UniProtKB-EC"/>
</dbReference>
<dbReference type="InterPro" id="IPR043156">
    <property type="entry name" value="Catalase_clade2_helical"/>
</dbReference>
<keyword evidence="4 10" id="KW-0575">Peroxidase</keyword>
<dbReference type="InterPro" id="IPR029062">
    <property type="entry name" value="Class_I_gatase-like"/>
</dbReference>
<keyword evidence="8 10" id="KW-0408">Iron</keyword>
<evidence type="ECO:0000256" key="7">
    <source>
        <dbReference type="ARBA" id="ARBA00023002"/>
    </source>
</evidence>
<keyword evidence="6 10" id="KW-0479">Metal-binding</keyword>
<dbReference type="InterPro" id="IPR010582">
    <property type="entry name" value="Catalase_immune_responsive"/>
</dbReference>
<evidence type="ECO:0000313" key="14">
    <source>
        <dbReference type="Proteomes" id="UP001299283"/>
    </source>
</evidence>
<gene>
    <name evidence="13" type="ORF">K5L39_12415</name>
</gene>
<dbReference type="PROSITE" id="PS00438">
    <property type="entry name" value="CATALASE_2"/>
    <property type="match status" value="1"/>
</dbReference>
<keyword evidence="14" id="KW-1185">Reference proteome</keyword>
<keyword evidence="7 10" id="KW-0560">Oxidoreductase</keyword>
<keyword evidence="5 10" id="KW-0349">Heme</keyword>
<evidence type="ECO:0000256" key="9">
    <source>
        <dbReference type="ARBA" id="ARBA00023324"/>
    </source>
</evidence>
<evidence type="ECO:0000256" key="1">
    <source>
        <dbReference type="ARBA" id="ARBA00001971"/>
    </source>
</evidence>
<dbReference type="InterPro" id="IPR018028">
    <property type="entry name" value="Catalase"/>
</dbReference>
<dbReference type="PRINTS" id="PR00067">
    <property type="entry name" value="CATALASE"/>
</dbReference>
<proteinExistence type="inferred from homology"/>
<dbReference type="PANTHER" id="PTHR42821">
    <property type="entry name" value="CATALASE"/>
    <property type="match status" value="1"/>
</dbReference>
<dbReference type="CDD" id="cd03132">
    <property type="entry name" value="GATase1_catalase"/>
    <property type="match status" value="1"/>
</dbReference>
<evidence type="ECO:0000256" key="4">
    <source>
        <dbReference type="ARBA" id="ARBA00022559"/>
    </source>
</evidence>
<dbReference type="Gene3D" id="3.40.50.880">
    <property type="match status" value="1"/>
</dbReference>
<dbReference type="SMART" id="SM01060">
    <property type="entry name" value="Catalase"/>
    <property type="match status" value="1"/>
</dbReference>
<dbReference type="Gene3D" id="2.40.180.10">
    <property type="entry name" value="Catalase core domain"/>
    <property type="match status" value="1"/>
</dbReference>
<keyword evidence="9 10" id="KW-0376">Hydrogen peroxide</keyword>
<evidence type="ECO:0000256" key="3">
    <source>
        <dbReference type="ARBA" id="ARBA00012314"/>
    </source>
</evidence>
<dbReference type="Gene3D" id="1.20.1370.20">
    <property type="match status" value="1"/>
</dbReference>
<dbReference type="InterPro" id="IPR024712">
    <property type="entry name" value="Catalase_clade2"/>
</dbReference>
<dbReference type="PROSITE" id="PS51402">
    <property type="entry name" value="CATALASE_3"/>
    <property type="match status" value="1"/>
</dbReference>
<evidence type="ECO:0000256" key="10">
    <source>
        <dbReference type="PIRNR" id="PIRNR038927"/>
    </source>
</evidence>
<name>A0ABU5YYS2_9MYCO</name>
<comment type="caution">
    <text evidence="13">The sequence shown here is derived from an EMBL/GenBank/DDBJ whole genome shotgun (WGS) entry which is preliminary data.</text>
</comment>
<comment type="catalytic activity">
    <reaction evidence="10 11">
        <text>2 H2O2 = O2 + 2 H2O</text>
        <dbReference type="Rhea" id="RHEA:20309"/>
        <dbReference type="ChEBI" id="CHEBI:15377"/>
        <dbReference type="ChEBI" id="CHEBI:15379"/>
        <dbReference type="ChEBI" id="CHEBI:16240"/>
        <dbReference type="EC" id="1.11.1.6"/>
    </reaction>
</comment>
<evidence type="ECO:0000313" key="13">
    <source>
        <dbReference type="EMBL" id="MEB3069991.1"/>
    </source>
</evidence>
<dbReference type="PANTHER" id="PTHR42821:SF1">
    <property type="entry name" value="CATALASE-B"/>
    <property type="match status" value="1"/>
</dbReference>
<dbReference type="InterPro" id="IPR020835">
    <property type="entry name" value="Catalase_sf"/>
</dbReference>
<comment type="function">
    <text evidence="10">Decomposes hydrogen peroxide into water and oxygen; serves to protect cells from the toxic effects of hydrogen peroxide.</text>
</comment>
<evidence type="ECO:0000256" key="8">
    <source>
        <dbReference type="ARBA" id="ARBA00023004"/>
    </source>
</evidence>
<dbReference type="SUPFAM" id="SSF56634">
    <property type="entry name" value="Heme-dependent catalase-like"/>
    <property type="match status" value="1"/>
</dbReference>
<dbReference type="RefSeq" id="WP_225396880.1">
    <property type="nucleotide sequence ID" value="NZ_JAYJJQ010000010.1"/>
</dbReference>
<dbReference type="Pfam" id="PF00199">
    <property type="entry name" value="Catalase"/>
    <property type="match status" value="1"/>
</dbReference>
<dbReference type="InterPro" id="IPR011614">
    <property type="entry name" value="Catalase_core"/>
</dbReference>
<sequence length="706" mass="77757">MTTDDPDAKQRQLDDYRIDRQTGYLTTQQGVRVDHTDDALTVGERGPTLLEDFHAREKITHFDHERIPERVVHARGAGAYGYFEPYDDSLAEYTAAKFLTTPGTRTPVFVRFSTVAGSRGSADTVRDVRGFATKFYTEQGNYDLVGNNFPVFFIQDGIKFPDLVHAVKPEPHNEIPQAQSAHDTLWDFVSLQPETLHTIMWLMSDRALPRSYRMMQGFGVHTFRFVNAIGEGTFVKFHWTPKLGVHSLIWDECQKIAGKDPDFNRRDLWDAIEAGQYPEWELGVQLVAESDEHKFDFDLLDATKIIPEEQVPVLPVGKMVLNRNPENFFAETEQVAFHTANLVPGIDFTNDPLLQFRNFSYLDTQLIRLGGPNFAQLPINRPVAEVRTNQHDGYGQHTIPAGTSSYYKNSLGGGCPALADADVFRHYTEKVDGEKIRKRAASFENHYSQARMFWKSMSEPEATHIVAAYAFELGKCETVEIRGRVVEQLNRIDPVLANQVAEKLGLPVPSEQPVDEAVVSPALSQLNTARQAGGIPRIESRKIAVLAADGVDVDGTKRFIEAMRGHGAIVEVLAPVAGGTLAGGAGGELPVDRAITTMASVLYDAVVAPCGPDAMRTLSADGYAMHFITEAYKHLKVIGAFGAGVELLPKAGIGDDLATDTTVTVSHGVVTTTAAAGDLGEPFFDAFATELAKHRAWDRSADAVPA</sequence>
<dbReference type="Pfam" id="PF06628">
    <property type="entry name" value="Catalase-rel"/>
    <property type="match status" value="1"/>
</dbReference>
<evidence type="ECO:0000256" key="11">
    <source>
        <dbReference type="RuleBase" id="RU000498"/>
    </source>
</evidence>
<dbReference type="Pfam" id="PF18011">
    <property type="entry name" value="Catalase_C"/>
    <property type="match status" value="1"/>
</dbReference>
<accession>A0ABU5YYS2</accession>
<dbReference type="EMBL" id="JAYJJQ010000010">
    <property type="protein sequence ID" value="MEB3069991.1"/>
    <property type="molecule type" value="Genomic_DNA"/>
</dbReference>
<dbReference type="InterPro" id="IPR002226">
    <property type="entry name" value="Catalase_haem_BS"/>
</dbReference>
<evidence type="ECO:0000256" key="2">
    <source>
        <dbReference type="ARBA" id="ARBA00010660"/>
    </source>
</evidence>
<organism evidence="13 14">
    <name type="scientific">[Mycobacterium] vasticus</name>
    <dbReference type="NCBI Taxonomy" id="2875777"/>
    <lineage>
        <taxon>Bacteria</taxon>
        <taxon>Bacillati</taxon>
        <taxon>Actinomycetota</taxon>
        <taxon>Actinomycetes</taxon>
        <taxon>Mycobacteriales</taxon>
        <taxon>Mycobacteriaceae</taxon>
        <taxon>Mycolicibacter</taxon>
    </lineage>
</organism>
<evidence type="ECO:0000259" key="12">
    <source>
        <dbReference type="SMART" id="SM01060"/>
    </source>
</evidence>
<dbReference type="PROSITE" id="PS00437">
    <property type="entry name" value="CATALASE_1"/>
    <property type="match status" value="1"/>
</dbReference>
<reference evidence="13 14" key="1">
    <citation type="submission" date="2023-12" db="EMBL/GenBank/DDBJ databases">
        <title>Description of new species of Mycobacterium terrae complex isolated from sewage at the Sao Paulo Zoological Park Foundation in Brazil.</title>
        <authorList>
            <person name="Romagnoli C.L."/>
            <person name="Conceicao E.C."/>
            <person name="Machado E."/>
            <person name="Barreto L.B.P.F."/>
            <person name="Sharma A."/>
            <person name="Silva N.M."/>
            <person name="Marques L.E."/>
            <person name="Juliana M.A."/>
            <person name="Lourenco M.C.S."/>
            <person name="Digiampietri L.A."/>
            <person name="Suffys P.N."/>
            <person name="Viana-Niero C."/>
        </authorList>
    </citation>
    <scope>NUCLEOTIDE SEQUENCE [LARGE SCALE GENOMIC DNA]</scope>
    <source>
        <strain evidence="13 14">MYC017</strain>
    </source>
</reference>
<dbReference type="InterPro" id="IPR041399">
    <property type="entry name" value="Catalase_large_C"/>
</dbReference>
<dbReference type="InterPro" id="IPR024708">
    <property type="entry name" value="Catalase_AS"/>
</dbReference>
<protein>
    <recommendedName>
        <fullName evidence="3 10">Catalase</fullName>
        <ecNumber evidence="3 10">1.11.1.6</ecNumber>
    </recommendedName>
</protein>
<dbReference type="PIRSF" id="PIRSF038927">
    <property type="entry name" value="Catalase_clade2"/>
    <property type="match status" value="1"/>
</dbReference>
<dbReference type="EC" id="1.11.1.6" evidence="3 10"/>
<dbReference type="Proteomes" id="UP001299283">
    <property type="component" value="Unassembled WGS sequence"/>
</dbReference>
<comment type="similarity">
    <text evidence="2">Belongs to the catalase family. HPII subfamily.</text>
</comment>
<dbReference type="CDD" id="cd08155">
    <property type="entry name" value="catalase_clade_2"/>
    <property type="match status" value="1"/>
</dbReference>
<evidence type="ECO:0000256" key="6">
    <source>
        <dbReference type="ARBA" id="ARBA00022723"/>
    </source>
</evidence>
<dbReference type="SUPFAM" id="SSF52317">
    <property type="entry name" value="Class I glutamine amidotransferase-like"/>
    <property type="match status" value="1"/>
</dbReference>
<evidence type="ECO:0000256" key="5">
    <source>
        <dbReference type="ARBA" id="ARBA00022617"/>
    </source>
</evidence>
<comment type="cofactor">
    <cofactor evidence="1 10">
        <name>heme</name>
        <dbReference type="ChEBI" id="CHEBI:30413"/>
    </cofactor>
</comment>